<gene>
    <name evidence="7" type="primary">mnmE</name>
    <name evidence="7" type="synonym">trmE</name>
    <name evidence="10" type="ORF">WH96_10405</name>
</gene>
<feature type="binding site" evidence="7">
    <location>
        <position position="80"/>
    </location>
    <ligand>
        <name>(6S)-5-formyl-5,6,7,8-tetrahydrofolate</name>
        <dbReference type="ChEBI" id="CHEBI:57457"/>
    </ligand>
</feature>
<evidence type="ECO:0000313" key="11">
    <source>
        <dbReference type="Proteomes" id="UP000035444"/>
    </source>
</evidence>
<dbReference type="Pfam" id="PF10396">
    <property type="entry name" value="TrmE_N"/>
    <property type="match status" value="1"/>
</dbReference>
<feature type="binding site" evidence="7">
    <location>
        <position position="22"/>
    </location>
    <ligand>
        <name>(6S)-5-formyl-5,6,7,8-tetrahydrofolate</name>
        <dbReference type="ChEBI" id="CHEBI:57457"/>
    </ligand>
</feature>
<keyword evidence="3 7" id="KW-0547">Nucleotide-binding</keyword>
<dbReference type="CDD" id="cd14858">
    <property type="entry name" value="TrmE_N"/>
    <property type="match status" value="1"/>
</dbReference>
<feature type="binding site" evidence="7">
    <location>
        <begin position="245"/>
        <end position="251"/>
    </location>
    <ligand>
        <name>GTP</name>
        <dbReference type="ChEBI" id="CHEBI:37565"/>
    </ligand>
</feature>
<dbReference type="Proteomes" id="UP000035444">
    <property type="component" value="Unassembled WGS sequence"/>
</dbReference>
<evidence type="ECO:0000256" key="1">
    <source>
        <dbReference type="ARBA" id="ARBA00011043"/>
    </source>
</evidence>
<feature type="binding site" evidence="7">
    <location>
        <position position="120"/>
    </location>
    <ligand>
        <name>(6S)-5-formyl-5,6,7,8-tetrahydrofolate</name>
        <dbReference type="ChEBI" id="CHEBI:57457"/>
    </ligand>
</feature>
<feature type="binding site" evidence="7">
    <location>
        <position position="230"/>
    </location>
    <ligand>
        <name>Mg(2+)</name>
        <dbReference type="ChEBI" id="CHEBI:18420"/>
    </ligand>
</feature>
<dbReference type="InterPro" id="IPR005225">
    <property type="entry name" value="Small_GTP-bd"/>
</dbReference>
<reference evidence="10 11" key="1">
    <citation type="submission" date="2015-03" db="EMBL/GenBank/DDBJ databases">
        <title>Genome Sequence of Kiloniella spongiae MEBiC09566, isolated from a marine sponge.</title>
        <authorList>
            <person name="Shao Z."/>
            <person name="Wang L."/>
            <person name="Li X."/>
        </authorList>
    </citation>
    <scope>NUCLEOTIDE SEQUENCE [LARGE SCALE GENOMIC DNA]</scope>
    <source>
        <strain evidence="10 11">MEBiC09566</strain>
    </source>
</reference>
<keyword evidence="4 7" id="KW-0378">Hydrolase</keyword>
<proteinExistence type="inferred from homology"/>
<keyword evidence="7" id="KW-0963">Cytoplasm</keyword>
<evidence type="ECO:0000256" key="5">
    <source>
        <dbReference type="ARBA" id="ARBA00022958"/>
    </source>
</evidence>
<dbReference type="InterPro" id="IPR027368">
    <property type="entry name" value="MnmE_dom2"/>
</dbReference>
<comment type="function">
    <text evidence="7">Exhibits a very high intrinsic GTPase hydrolysis rate. Involved in the addition of a carboxymethylaminomethyl (cmnm) group at the wobble position (U34) of certain tRNAs, forming tRNA-cmnm(5)s(2)U34.</text>
</comment>
<feature type="binding site" evidence="7">
    <location>
        <position position="245"/>
    </location>
    <ligand>
        <name>K(+)</name>
        <dbReference type="ChEBI" id="CHEBI:29103"/>
    </ligand>
</feature>
<dbReference type="FunFam" id="3.30.1360.120:FF:000007">
    <property type="entry name" value="tRNA modification GTPase GTPBP3, mitochondrial"/>
    <property type="match status" value="1"/>
</dbReference>
<comment type="subunit">
    <text evidence="7">Homodimer. Heterotetramer of two MnmE and two MnmG subunits.</text>
</comment>
<evidence type="ECO:0000256" key="3">
    <source>
        <dbReference type="ARBA" id="ARBA00022741"/>
    </source>
</evidence>
<dbReference type="NCBIfam" id="NF003661">
    <property type="entry name" value="PRK05291.1-3"/>
    <property type="match status" value="1"/>
</dbReference>
<dbReference type="InterPro" id="IPR027417">
    <property type="entry name" value="P-loop_NTPase"/>
</dbReference>
<dbReference type="GO" id="GO:0030488">
    <property type="term" value="P:tRNA methylation"/>
    <property type="evidence" value="ECO:0007669"/>
    <property type="project" value="TreeGrafter"/>
</dbReference>
<evidence type="ECO:0000256" key="8">
    <source>
        <dbReference type="RuleBase" id="RU003313"/>
    </source>
</evidence>
<dbReference type="InterPro" id="IPR006073">
    <property type="entry name" value="GTP-bd"/>
</dbReference>
<dbReference type="OrthoDB" id="9805918at2"/>
<feature type="binding site" evidence="7">
    <location>
        <begin position="226"/>
        <end position="231"/>
    </location>
    <ligand>
        <name>GTP</name>
        <dbReference type="ChEBI" id="CHEBI:37565"/>
    </ligand>
</feature>
<keyword evidence="11" id="KW-1185">Reference proteome</keyword>
<keyword evidence="2 7" id="KW-0819">tRNA processing</keyword>
<sequence length="451" mass="49718">MTSETIFALSTAPGQAGVAVIRISGSKARVVLQEMSSSFPEPRVAALVKLFDPKDKAELDRCLALWFPGPGSFTGEDVVELHLHGGRAVVDGTIEALAKLFDFRPAEAGEFTRRAFDNDKLDLTEVEGLSDLIAAETEAQRKQAIRQMDGELSKLVEAWRDRLVRMLAYMEAEIDFPDEELEEGISDQVKHNIEQLKADIKHHLDDSHRGERLRNGIKIAIVGPPNAGKSSLLNVLARREVAIVSDVAGTTRDIIEVHLDLSGYPVIVSDTAGLREIEENTTDGIEFEGIRRAKLHAESADLCLAIFDIEDSDNLDQETLRLLNSANSFVAINKCDKREEDQPIPESLSGFDISKISTKSGEGIDSLLEKLNTWVVANMGLSGSSSGITRQRHRLALQECLDSLGRSLETDLPELCAEDLRLATRYLGRITGKVDVEELLDVIFRDFCIGK</sequence>
<dbReference type="Pfam" id="PF01926">
    <property type="entry name" value="MMR_HSR1"/>
    <property type="match status" value="1"/>
</dbReference>
<comment type="similarity">
    <text evidence="1 7 8">Belongs to the TRAFAC class TrmE-Era-EngA-EngB-Septin-like GTPase superfamily. TrmE GTPase family.</text>
</comment>
<evidence type="ECO:0000256" key="7">
    <source>
        <dbReference type="HAMAP-Rule" id="MF_00379"/>
    </source>
</evidence>
<evidence type="ECO:0000313" key="10">
    <source>
        <dbReference type="EMBL" id="KLN60864.1"/>
    </source>
</evidence>
<dbReference type="STRING" id="1489064.WH96_10405"/>
<dbReference type="GO" id="GO:0003924">
    <property type="term" value="F:GTPase activity"/>
    <property type="evidence" value="ECO:0007669"/>
    <property type="project" value="UniProtKB-UniRule"/>
</dbReference>
<feature type="binding site" evidence="7">
    <location>
        <position position="251"/>
    </location>
    <ligand>
        <name>Mg(2+)</name>
        <dbReference type="ChEBI" id="CHEBI:18420"/>
    </ligand>
</feature>
<dbReference type="Gene3D" id="1.20.120.430">
    <property type="entry name" value="tRNA modification GTPase MnmE domain 2"/>
    <property type="match status" value="1"/>
</dbReference>
<dbReference type="GO" id="GO:0005737">
    <property type="term" value="C:cytoplasm"/>
    <property type="evidence" value="ECO:0007669"/>
    <property type="project" value="UniProtKB-SubCell"/>
</dbReference>
<dbReference type="NCBIfam" id="TIGR00450">
    <property type="entry name" value="mnmE_trmE_thdF"/>
    <property type="match status" value="1"/>
</dbReference>
<dbReference type="InterPro" id="IPR025867">
    <property type="entry name" value="MnmE_helical"/>
</dbReference>
<protein>
    <recommendedName>
        <fullName evidence="7">tRNA modification GTPase MnmE</fullName>
        <ecNumber evidence="7">3.6.-.-</ecNumber>
    </recommendedName>
</protein>
<evidence type="ECO:0000256" key="6">
    <source>
        <dbReference type="ARBA" id="ARBA00023134"/>
    </source>
</evidence>
<dbReference type="GO" id="GO:0002098">
    <property type="term" value="P:tRNA wobble uridine modification"/>
    <property type="evidence" value="ECO:0007669"/>
    <property type="project" value="TreeGrafter"/>
</dbReference>
<name>A0A0H2ME76_9PROT</name>
<keyword evidence="6 7" id="KW-0342">GTP-binding</keyword>
<dbReference type="AlphaFoldDB" id="A0A0H2ME76"/>
<keyword evidence="7" id="KW-0479">Metal-binding</keyword>
<feature type="binding site" evidence="7">
    <location>
        <position position="226"/>
    </location>
    <ligand>
        <name>K(+)</name>
        <dbReference type="ChEBI" id="CHEBI:29103"/>
    </ligand>
</feature>
<comment type="subcellular location">
    <subcellularLocation>
        <location evidence="7">Cytoplasm</location>
    </subcellularLocation>
</comment>
<evidence type="ECO:0000259" key="9">
    <source>
        <dbReference type="PROSITE" id="PS51709"/>
    </source>
</evidence>
<evidence type="ECO:0000256" key="2">
    <source>
        <dbReference type="ARBA" id="ARBA00022694"/>
    </source>
</evidence>
<dbReference type="SUPFAM" id="SSF116878">
    <property type="entry name" value="TrmE connector domain"/>
    <property type="match status" value="1"/>
</dbReference>
<organism evidence="10 11">
    <name type="scientific">Kiloniella spongiae</name>
    <dbReference type="NCBI Taxonomy" id="1489064"/>
    <lineage>
        <taxon>Bacteria</taxon>
        <taxon>Pseudomonadati</taxon>
        <taxon>Pseudomonadota</taxon>
        <taxon>Alphaproteobacteria</taxon>
        <taxon>Rhodospirillales</taxon>
        <taxon>Kiloniellaceae</taxon>
        <taxon>Kiloniella</taxon>
    </lineage>
</organism>
<dbReference type="InterPro" id="IPR031168">
    <property type="entry name" value="G_TrmE"/>
</dbReference>
<evidence type="ECO:0000256" key="4">
    <source>
        <dbReference type="ARBA" id="ARBA00022801"/>
    </source>
</evidence>
<comment type="cofactor">
    <cofactor evidence="7">
        <name>K(+)</name>
        <dbReference type="ChEBI" id="CHEBI:29103"/>
    </cofactor>
    <text evidence="7">Binds 1 potassium ion per subunit.</text>
</comment>
<dbReference type="InterPro" id="IPR018948">
    <property type="entry name" value="GTP-bd_TrmE_N"/>
</dbReference>
<dbReference type="PANTHER" id="PTHR42714">
    <property type="entry name" value="TRNA MODIFICATION GTPASE GTPBP3"/>
    <property type="match status" value="1"/>
</dbReference>
<dbReference type="CDD" id="cd04164">
    <property type="entry name" value="trmE"/>
    <property type="match status" value="1"/>
</dbReference>
<dbReference type="GO" id="GO:0005525">
    <property type="term" value="F:GTP binding"/>
    <property type="evidence" value="ECO:0007669"/>
    <property type="project" value="UniProtKB-UniRule"/>
</dbReference>
<feature type="binding site" evidence="7">
    <location>
        <position position="451"/>
    </location>
    <ligand>
        <name>(6S)-5-formyl-5,6,7,8-tetrahydrofolate</name>
        <dbReference type="ChEBI" id="CHEBI:57457"/>
    </ligand>
</feature>
<dbReference type="RefSeq" id="WP_047764076.1">
    <property type="nucleotide sequence ID" value="NZ_LAQL01000006.1"/>
</dbReference>
<dbReference type="EC" id="3.6.-.-" evidence="7"/>
<dbReference type="PANTHER" id="PTHR42714:SF2">
    <property type="entry name" value="TRNA MODIFICATION GTPASE GTPBP3, MITOCHONDRIAL"/>
    <property type="match status" value="1"/>
</dbReference>
<comment type="caution">
    <text evidence="7">Lacks conserved residue(s) required for the propagation of feature annotation.</text>
</comment>
<dbReference type="NCBIfam" id="TIGR00231">
    <property type="entry name" value="small_GTP"/>
    <property type="match status" value="1"/>
</dbReference>
<dbReference type="HAMAP" id="MF_00379">
    <property type="entry name" value="GTPase_MnmE"/>
    <property type="match status" value="1"/>
</dbReference>
<dbReference type="Gene3D" id="3.40.50.300">
    <property type="entry name" value="P-loop containing nucleotide triphosphate hydrolases"/>
    <property type="match status" value="1"/>
</dbReference>
<dbReference type="PROSITE" id="PS51709">
    <property type="entry name" value="G_TRME"/>
    <property type="match status" value="1"/>
</dbReference>
<dbReference type="EMBL" id="LAQL01000006">
    <property type="protein sequence ID" value="KLN60864.1"/>
    <property type="molecule type" value="Genomic_DNA"/>
</dbReference>
<feature type="domain" description="TrmE-type G" evidence="9">
    <location>
        <begin position="216"/>
        <end position="376"/>
    </location>
</feature>
<keyword evidence="7" id="KW-0460">Magnesium</keyword>
<dbReference type="GO" id="GO:0046872">
    <property type="term" value="F:metal ion binding"/>
    <property type="evidence" value="ECO:0007669"/>
    <property type="project" value="UniProtKB-KW"/>
</dbReference>
<feature type="binding site" evidence="7">
    <location>
        <begin position="270"/>
        <end position="273"/>
    </location>
    <ligand>
        <name>GTP</name>
        <dbReference type="ChEBI" id="CHEBI:37565"/>
    </ligand>
</feature>
<feature type="binding site" evidence="7">
    <location>
        <position position="250"/>
    </location>
    <ligand>
        <name>K(+)</name>
        <dbReference type="ChEBI" id="CHEBI:29103"/>
    </ligand>
</feature>
<dbReference type="InterPro" id="IPR027266">
    <property type="entry name" value="TrmE/GcvT-like"/>
</dbReference>
<dbReference type="Pfam" id="PF12631">
    <property type="entry name" value="MnmE_helical"/>
    <property type="match status" value="1"/>
</dbReference>
<feature type="binding site" evidence="7">
    <location>
        <position position="247"/>
    </location>
    <ligand>
        <name>K(+)</name>
        <dbReference type="ChEBI" id="CHEBI:29103"/>
    </ligand>
</feature>
<dbReference type="InterPro" id="IPR004520">
    <property type="entry name" value="GTPase_MnmE"/>
</dbReference>
<dbReference type="SUPFAM" id="SSF52540">
    <property type="entry name" value="P-loop containing nucleoside triphosphate hydrolases"/>
    <property type="match status" value="1"/>
</dbReference>
<keyword evidence="5 7" id="KW-0630">Potassium</keyword>
<dbReference type="PATRIC" id="fig|1489064.4.peg.3376"/>
<dbReference type="Gene3D" id="3.30.1360.120">
    <property type="entry name" value="Probable tRNA modification gtpase trme, domain 1"/>
    <property type="match status" value="1"/>
</dbReference>
<comment type="caution">
    <text evidence="10">The sequence shown here is derived from an EMBL/GenBank/DDBJ whole genome shotgun (WGS) entry which is preliminary data.</text>
</comment>
<accession>A0A0H2ME76</accession>